<keyword evidence="2" id="KW-0812">Transmembrane</keyword>
<feature type="transmembrane region" description="Helical" evidence="2">
    <location>
        <begin position="6"/>
        <end position="26"/>
    </location>
</feature>
<organism evidence="3 4">
    <name type="scientific">Bipolaris victoriae (strain FI3)</name>
    <name type="common">Victoria blight of oats agent</name>
    <name type="synonym">Cochliobolus victoriae</name>
    <dbReference type="NCBI Taxonomy" id="930091"/>
    <lineage>
        <taxon>Eukaryota</taxon>
        <taxon>Fungi</taxon>
        <taxon>Dikarya</taxon>
        <taxon>Ascomycota</taxon>
        <taxon>Pezizomycotina</taxon>
        <taxon>Dothideomycetes</taxon>
        <taxon>Pleosporomycetidae</taxon>
        <taxon>Pleosporales</taxon>
        <taxon>Pleosporineae</taxon>
        <taxon>Pleosporaceae</taxon>
        <taxon>Bipolaris</taxon>
    </lineage>
</organism>
<evidence type="ECO:0000313" key="4">
    <source>
        <dbReference type="Proteomes" id="UP000054337"/>
    </source>
</evidence>
<dbReference type="EMBL" id="KI968697">
    <property type="protein sequence ID" value="EUN31668.1"/>
    <property type="molecule type" value="Genomic_DNA"/>
</dbReference>
<proteinExistence type="predicted"/>
<dbReference type="HOGENOM" id="CLU_169832_0_0_1"/>
<reference evidence="3 4" key="1">
    <citation type="journal article" date="2013" name="PLoS Genet.">
        <title>Comparative genome structure, secondary metabolite, and effector coding capacity across Cochliobolus pathogens.</title>
        <authorList>
            <person name="Condon B.J."/>
            <person name="Leng Y."/>
            <person name="Wu D."/>
            <person name="Bushley K.E."/>
            <person name="Ohm R.A."/>
            <person name="Otillar R."/>
            <person name="Martin J."/>
            <person name="Schackwitz W."/>
            <person name="Grimwood J."/>
            <person name="MohdZainudin N."/>
            <person name="Xue C."/>
            <person name="Wang R."/>
            <person name="Manning V.A."/>
            <person name="Dhillon B."/>
            <person name="Tu Z.J."/>
            <person name="Steffenson B.J."/>
            <person name="Salamov A."/>
            <person name="Sun H."/>
            <person name="Lowry S."/>
            <person name="LaButti K."/>
            <person name="Han J."/>
            <person name="Copeland A."/>
            <person name="Lindquist E."/>
            <person name="Barry K."/>
            <person name="Schmutz J."/>
            <person name="Baker S.E."/>
            <person name="Ciuffetti L.M."/>
            <person name="Grigoriev I.V."/>
            <person name="Zhong S."/>
            <person name="Turgeon B.G."/>
        </authorList>
    </citation>
    <scope>NUCLEOTIDE SEQUENCE [LARGE SCALE GENOMIC DNA]</scope>
    <source>
        <strain evidence="3 4">FI3</strain>
    </source>
</reference>
<keyword evidence="2" id="KW-0472">Membrane</keyword>
<protein>
    <submittedName>
        <fullName evidence="3">Uncharacterized protein</fullName>
    </submittedName>
</protein>
<keyword evidence="2" id="KW-1133">Transmembrane helix</keyword>
<evidence type="ECO:0000256" key="2">
    <source>
        <dbReference type="SAM" id="Phobius"/>
    </source>
</evidence>
<keyword evidence="4" id="KW-1185">Reference proteome</keyword>
<dbReference type="GeneID" id="26258610"/>
<gene>
    <name evidence="3" type="ORF">COCVIDRAFT_87093</name>
</gene>
<dbReference type="OrthoDB" id="3694938at2759"/>
<evidence type="ECO:0000313" key="3">
    <source>
        <dbReference type="EMBL" id="EUN31668.1"/>
    </source>
</evidence>
<dbReference type="AlphaFoldDB" id="W7EMI2"/>
<sequence>MNYAHTIILAIILVTLFCCFFGWCLMRSCRRVIDAEMHELECQREECSTVKSARGASSKVNSKAGSKASSKANKASKAGGSGAK</sequence>
<name>W7EMI2_BIPV3</name>
<evidence type="ECO:0000256" key="1">
    <source>
        <dbReference type="SAM" id="MobiDB-lite"/>
    </source>
</evidence>
<feature type="compositionally biased region" description="Low complexity" evidence="1">
    <location>
        <begin position="55"/>
        <end position="78"/>
    </location>
</feature>
<dbReference type="RefSeq" id="XP_014561293.1">
    <property type="nucleotide sequence ID" value="XM_014705807.1"/>
</dbReference>
<accession>W7EMI2</accession>
<feature type="region of interest" description="Disordered" evidence="1">
    <location>
        <begin position="50"/>
        <end position="84"/>
    </location>
</feature>
<dbReference type="Proteomes" id="UP000054337">
    <property type="component" value="Unassembled WGS sequence"/>
</dbReference>